<feature type="repeat" description="ANK" evidence="3">
    <location>
        <begin position="238"/>
        <end position="270"/>
    </location>
</feature>
<reference evidence="6" key="1">
    <citation type="submission" date="2022-11" db="UniProtKB">
        <authorList>
            <consortium name="WormBaseParasite"/>
        </authorList>
    </citation>
    <scope>IDENTIFICATION</scope>
</reference>
<dbReference type="WBParaSite" id="nRc.2.0.1.t23346-RA">
    <property type="protein sequence ID" value="nRc.2.0.1.t23346-RA"/>
    <property type="gene ID" value="nRc.2.0.1.g23346"/>
</dbReference>
<dbReference type="InterPro" id="IPR036770">
    <property type="entry name" value="Ankyrin_rpt-contain_sf"/>
</dbReference>
<name>A0A915JCI6_ROMCU</name>
<dbReference type="Proteomes" id="UP000887565">
    <property type="component" value="Unplaced"/>
</dbReference>
<organism evidence="5 6">
    <name type="scientific">Romanomermis culicivorax</name>
    <name type="common">Nematode worm</name>
    <dbReference type="NCBI Taxonomy" id="13658"/>
    <lineage>
        <taxon>Eukaryota</taxon>
        <taxon>Metazoa</taxon>
        <taxon>Ecdysozoa</taxon>
        <taxon>Nematoda</taxon>
        <taxon>Enoplea</taxon>
        <taxon>Dorylaimia</taxon>
        <taxon>Mermithida</taxon>
        <taxon>Mermithoidea</taxon>
        <taxon>Mermithidae</taxon>
        <taxon>Romanomermis</taxon>
    </lineage>
</organism>
<dbReference type="Gene3D" id="1.25.40.20">
    <property type="entry name" value="Ankyrin repeat-containing domain"/>
    <property type="match status" value="2"/>
</dbReference>
<evidence type="ECO:0000313" key="6">
    <source>
        <dbReference type="WBParaSite" id="nRc.2.0.1.t23346-RA"/>
    </source>
</evidence>
<dbReference type="PANTHER" id="PTHR24198">
    <property type="entry name" value="ANKYRIN REPEAT AND PROTEIN KINASE DOMAIN-CONTAINING PROTEIN"/>
    <property type="match status" value="1"/>
</dbReference>
<dbReference type="PROSITE" id="PS50088">
    <property type="entry name" value="ANK_REPEAT"/>
    <property type="match status" value="4"/>
</dbReference>
<dbReference type="Pfam" id="PF12796">
    <property type="entry name" value="Ank_2"/>
    <property type="match status" value="3"/>
</dbReference>
<sequence length="518" mass="58533">MIFVVDNRRLLTTIDNTRRRSATKAQFKSEKIQGFLSPTIGCNRRTSEKIPARHEENFRNMISLIDSDVHSTTEPPSKVHLNGAPQTIDVFVDNHLPNGDATSRDVHEERLRKQRSKFATTKNSRNNGKGDNSGVISLINSDDSSKISSEPKSKLSQQSITNVLGAVFHAMGMKRKTQMRRFVPIPSYDKHTFDGEKQFCSMEESPLYILRVCAFGRMEIAEKLLKENPKLLKVEDNKGFTCMHHAVAKNQLAIVDLLLNFGTDVNVANSQTGDTPLHWAVEKNCLLSVKHLLTKDGVNASILNQKGLAPLHLAVTLDRREILEELIQSEKVDKEARDLHDKTAVHYAALLNQDKCMELLMKYDCKLCLTCGFGYYPIHIGAKSASCKTLRLMLEHAHKMCFGYTKEFLLNLTDKELATPLHLAVNSGDPETVRICLENGAKVEATQENKATALHYACSQGSLIIVKILYDHFVEQQTFDDDEKYQNILEMKDCLYMTPLHRAAMYDHEPVVSYLIDK</sequence>
<dbReference type="InterPro" id="IPR002110">
    <property type="entry name" value="Ankyrin_rpt"/>
</dbReference>
<feature type="repeat" description="ANK" evidence="3">
    <location>
        <begin position="416"/>
        <end position="448"/>
    </location>
</feature>
<keyword evidence="1" id="KW-0677">Repeat</keyword>
<dbReference type="SMART" id="SM00248">
    <property type="entry name" value="ANK"/>
    <property type="match status" value="8"/>
</dbReference>
<evidence type="ECO:0000256" key="4">
    <source>
        <dbReference type="SAM" id="MobiDB-lite"/>
    </source>
</evidence>
<dbReference type="Pfam" id="PF00023">
    <property type="entry name" value="Ank"/>
    <property type="match status" value="1"/>
</dbReference>
<feature type="compositionally biased region" description="Basic and acidic residues" evidence="4">
    <location>
        <begin position="143"/>
        <end position="153"/>
    </location>
</feature>
<keyword evidence="2 3" id="KW-0040">ANK repeat</keyword>
<feature type="region of interest" description="Disordered" evidence="4">
    <location>
        <begin position="93"/>
        <end position="155"/>
    </location>
</feature>
<accession>A0A915JCI6</accession>
<feature type="compositionally biased region" description="Basic and acidic residues" evidence="4">
    <location>
        <begin position="102"/>
        <end position="111"/>
    </location>
</feature>
<feature type="compositionally biased region" description="Polar residues" evidence="4">
    <location>
        <begin position="117"/>
        <end position="142"/>
    </location>
</feature>
<evidence type="ECO:0000256" key="1">
    <source>
        <dbReference type="ARBA" id="ARBA00022737"/>
    </source>
</evidence>
<evidence type="ECO:0000313" key="5">
    <source>
        <dbReference type="Proteomes" id="UP000887565"/>
    </source>
</evidence>
<dbReference type="SUPFAM" id="SSF48403">
    <property type="entry name" value="Ankyrin repeat"/>
    <property type="match status" value="1"/>
</dbReference>
<protein>
    <submittedName>
        <fullName evidence="6">Uncharacterized protein</fullName>
    </submittedName>
</protein>
<dbReference type="PROSITE" id="PS50297">
    <property type="entry name" value="ANK_REP_REGION"/>
    <property type="match status" value="3"/>
</dbReference>
<keyword evidence="5" id="KW-1185">Reference proteome</keyword>
<dbReference type="PANTHER" id="PTHR24198:SF165">
    <property type="entry name" value="ANKYRIN REPEAT-CONTAINING PROTEIN-RELATED"/>
    <property type="match status" value="1"/>
</dbReference>
<evidence type="ECO:0000256" key="3">
    <source>
        <dbReference type="PROSITE-ProRule" id="PRU00023"/>
    </source>
</evidence>
<feature type="repeat" description="ANK" evidence="3">
    <location>
        <begin position="272"/>
        <end position="305"/>
    </location>
</feature>
<evidence type="ECO:0000256" key="2">
    <source>
        <dbReference type="ARBA" id="ARBA00023043"/>
    </source>
</evidence>
<proteinExistence type="predicted"/>
<feature type="repeat" description="ANK" evidence="3">
    <location>
        <begin position="495"/>
        <end position="518"/>
    </location>
</feature>
<dbReference type="AlphaFoldDB" id="A0A915JCI6"/>